<reference evidence="1 2" key="1">
    <citation type="submission" date="2019-03" db="EMBL/GenBank/DDBJ databases">
        <authorList>
            <consortium name="Pathogen Informatics"/>
        </authorList>
    </citation>
    <scope>NUCLEOTIDE SEQUENCE [LARGE SCALE GENOMIC DNA]</scope>
    <source>
        <strain evidence="1 2">NCTC12998</strain>
    </source>
</reference>
<dbReference type="AlphaFoldDB" id="A0A485AGW6"/>
<name>A0A485AGW6_RAOPL</name>
<protein>
    <submittedName>
        <fullName evidence="1">Uncharacterized protein</fullName>
    </submittedName>
</protein>
<evidence type="ECO:0000313" key="2">
    <source>
        <dbReference type="Proteomes" id="UP000345637"/>
    </source>
</evidence>
<gene>
    <name evidence="1" type="ORF">NCTC12998_01399</name>
</gene>
<proteinExistence type="predicted"/>
<sequence>MGVTKVAVDMQGAEQIVGGDLPVDDLMQLLAVYRMVEADAVLRPKPGHHRERRLLFPAGFACAAVGAQLVDLAAEGDQLAVEFVKGSETEVAVGKQIGDGGIALIDAAQERAHQRGLIEHVIRLLGGKPAYGFTQALLGRYMQKNGSSETSSLNKYKKD</sequence>
<accession>A0A485AGW6</accession>
<organism evidence="1 2">
    <name type="scientific">Raoultella planticola</name>
    <name type="common">Klebsiella planticola</name>
    <dbReference type="NCBI Taxonomy" id="575"/>
    <lineage>
        <taxon>Bacteria</taxon>
        <taxon>Pseudomonadati</taxon>
        <taxon>Pseudomonadota</taxon>
        <taxon>Gammaproteobacteria</taxon>
        <taxon>Enterobacterales</taxon>
        <taxon>Enterobacteriaceae</taxon>
        <taxon>Klebsiella/Raoultella group</taxon>
        <taxon>Raoultella</taxon>
    </lineage>
</organism>
<dbReference type="EMBL" id="CAADJE010000017">
    <property type="protein sequence ID" value="VFS60777.1"/>
    <property type="molecule type" value="Genomic_DNA"/>
</dbReference>
<dbReference type="Proteomes" id="UP000345637">
    <property type="component" value="Unassembled WGS sequence"/>
</dbReference>
<evidence type="ECO:0000313" key="1">
    <source>
        <dbReference type="EMBL" id="VFS60777.1"/>
    </source>
</evidence>